<accession>A0A1R4H1Z6</accession>
<feature type="signal peptide" evidence="1">
    <location>
        <begin position="1"/>
        <end position="25"/>
    </location>
</feature>
<protein>
    <submittedName>
        <fullName evidence="2">Uncharacterized protein</fullName>
    </submittedName>
</protein>
<dbReference type="PROSITE" id="PS51257">
    <property type="entry name" value="PROKAR_LIPOPROTEIN"/>
    <property type="match status" value="1"/>
</dbReference>
<gene>
    <name evidence="2" type="ORF">CRENPOLYSF1_1390018</name>
</gene>
<organism evidence="2 3">
    <name type="scientific">Crenothrix polyspora</name>
    <dbReference type="NCBI Taxonomy" id="360316"/>
    <lineage>
        <taxon>Bacteria</taxon>
        <taxon>Pseudomonadati</taxon>
        <taxon>Pseudomonadota</taxon>
        <taxon>Gammaproteobacteria</taxon>
        <taxon>Methylococcales</taxon>
        <taxon>Crenotrichaceae</taxon>
        <taxon>Crenothrix</taxon>
    </lineage>
</organism>
<dbReference type="EMBL" id="FUKI01000045">
    <property type="protein sequence ID" value="SJM90225.1"/>
    <property type="molecule type" value="Genomic_DNA"/>
</dbReference>
<dbReference type="RefSeq" id="WP_176371011.1">
    <property type="nucleotide sequence ID" value="NZ_FUKI01000045.1"/>
</dbReference>
<keyword evidence="3" id="KW-1185">Reference proteome</keyword>
<feature type="chain" id="PRO_5012887529" evidence="1">
    <location>
        <begin position="26"/>
        <end position="295"/>
    </location>
</feature>
<evidence type="ECO:0000313" key="2">
    <source>
        <dbReference type="EMBL" id="SJM90225.1"/>
    </source>
</evidence>
<dbReference type="Gene3D" id="2.60.120.560">
    <property type="entry name" value="Exo-inulinase, domain 1"/>
    <property type="match status" value="1"/>
</dbReference>
<keyword evidence="1" id="KW-0732">Signal</keyword>
<name>A0A1R4H1Z6_9GAMM</name>
<evidence type="ECO:0000256" key="1">
    <source>
        <dbReference type="SAM" id="SignalP"/>
    </source>
</evidence>
<dbReference type="AlphaFoldDB" id="A0A1R4H1Z6"/>
<proteinExistence type="predicted"/>
<sequence length="295" mass="33964">MKKLKWSAFFRLVFWALFISLSMTACLFTDKADNLNNCTTFMDNFSDETTPIIKESGSMASSYDRYWWLNSGAYLYREGGEASTVQKKLADKDSYKKLYEKSNPRDSDDGYRPQNLLRLVTRAKFKNFTQQVFFKIEQINMSASPNRNQSNGILLFHRYQDGNNLYYVGLRVDGYAVVKKKVLGKYYTLKSIPIYPGQYNRDTLSNVLPIKQWQGIKTVITDNSQGNVDITLYLNDGQYGSDWKKILQVEDAGIDAERIVDKGYAGIRSDFMDVRFAHYSAIEEGVHQRKACVAK</sequence>
<evidence type="ECO:0000313" key="3">
    <source>
        <dbReference type="Proteomes" id="UP000195667"/>
    </source>
</evidence>
<dbReference type="Proteomes" id="UP000195667">
    <property type="component" value="Unassembled WGS sequence"/>
</dbReference>
<reference evidence="3" key="1">
    <citation type="submission" date="2017-02" db="EMBL/GenBank/DDBJ databases">
        <authorList>
            <person name="Daims H."/>
        </authorList>
    </citation>
    <scope>NUCLEOTIDE SEQUENCE [LARGE SCALE GENOMIC DNA]</scope>
</reference>